<reference evidence="1" key="1">
    <citation type="submission" date="2020-08" db="EMBL/GenBank/DDBJ databases">
        <title>Diversity of carbapenem-resistant Acinetobacter baumannii and bacteriophage-mediated spread of the Oxa23 carbapenemase.</title>
        <authorList>
            <person name="Abouelfetouh A."/>
            <person name="Mattock J."/>
            <person name="Turner D."/>
            <person name="Li E."/>
            <person name="Evans B.A."/>
        </authorList>
    </citation>
    <scope>NUCLEOTIDE SEQUENCE</scope>
    <source>
        <strain evidence="1">A86</strain>
    </source>
</reference>
<dbReference type="AlphaFoldDB" id="A0A8I0FC25"/>
<dbReference type="Proteomes" id="UP000634608">
    <property type="component" value="Unassembled WGS sequence"/>
</dbReference>
<feature type="non-terminal residue" evidence="1">
    <location>
        <position position="271"/>
    </location>
</feature>
<sequence length="271" mass="30718">MSDVTFQHAEYVKNLPYWQKLDDVCEGEDAVKAKGEKYLPMPNAHDKSPANKSAYEAYLTRAVFYEVTGTTLNSLVGAAFATDPSFKFPPELAHLERNANGAGLSTYQLAQNGIRHLLKHYRCALYVDYPDVPPARNLAEFKAQKAYPMIHLLNALDVVNWDSVMIDNQKKLCLVVIREFKSERGADGFSKTEQEQYRVLRLEQEGNGEYIYSVQVYTKGEKGNWVGGEKKFPTDYNGNFWTYIPFTFVGAIDNSEEIKKPPLLPLANLNL</sequence>
<protein>
    <submittedName>
        <fullName evidence="1">Uncharacterized protein</fullName>
    </submittedName>
</protein>
<organism evidence="1 2">
    <name type="scientific">Acinetobacter baumannii</name>
    <dbReference type="NCBI Taxonomy" id="470"/>
    <lineage>
        <taxon>Bacteria</taxon>
        <taxon>Pseudomonadati</taxon>
        <taxon>Pseudomonadota</taxon>
        <taxon>Gammaproteobacteria</taxon>
        <taxon>Moraxellales</taxon>
        <taxon>Moraxellaceae</taxon>
        <taxon>Acinetobacter</taxon>
        <taxon>Acinetobacter calcoaceticus/baumannii complex</taxon>
    </lineage>
</organism>
<proteinExistence type="predicted"/>
<name>A0A8I0FC25_ACIBA</name>
<evidence type="ECO:0000313" key="1">
    <source>
        <dbReference type="EMBL" id="MBD0221916.1"/>
    </source>
</evidence>
<evidence type="ECO:0000313" key="2">
    <source>
        <dbReference type="Proteomes" id="UP000634608"/>
    </source>
</evidence>
<comment type="caution">
    <text evidence="1">The sequence shown here is derived from an EMBL/GenBank/DDBJ whole genome shotgun (WGS) entry which is preliminary data.</text>
</comment>
<dbReference type="EMBL" id="JACSVK010000110">
    <property type="protein sequence ID" value="MBD0221916.1"/>
    <property type="molecule type" value="Genomic_DNA"/>
</dbReference>
<accession>A0A8I0FC25</accession>
<gene>
    <name evidence="1" type="ORF">IAG11_18780</name>
</gene>